<proteinExistence type="predicted"/>
<sequence>MPLNKIAATFRPAGPLRTQGLGQRFLGSRNPVVVDQIERDGYFPAVDRANHESIQVAFTEVTKKLEPPSVVIFNAPVLSRAPVGEDPLTLSVESFRQQTEHGVAVFAAAQAALQGFRSEIHQGKLKTFIVTGNPLPWLPPATALAFGMNIHKLIQWRLTEIFAHAYSKENIRFYFATLVGETGGVVDPVSSFLHQWSPACAGIS</sequence>
<accession>A0AAD6XAS4</accession>
<dbReference type="EMBL" id="JARJCM010000018">
    <property type="protein sequence ID" value="KAJ7041166.1"/>
    <property type="molecule type" value="Genomic_DNA"/>
</dbReference>
<gene>
    <name evidence="1" type="ORF">C8F04DRAFT_1391277</name>
</gene>
<reference evidence="1" key="1">
    <citation type="submission" date="2023-03" db="EMBL/GenBank/DDBJ databases">
        <title>Massive genome expansion in bonnet fungi (Mycena s.s.) driven by repeated elements and novel gene families across ecological guilds.</title>
        <authorList>
            <consortium name="Lawrence Berkeley National Laboratory"/>
            <person name="Harder C.B."/>
            <person name="Miyauchi S."/>
            <person name="Viragh M."/>
            <person name="Kuo A."/>
            <person name="Thoen E."/>
            <person name="Andreopoulos B."/>
            <person name="Lu D."/>
            <person name="Skrede I."/>
            <person name="Drula E."/>
            <person name="Henrissat B."/>
            <person name="Morin E."/>
            <person name="Kohler A."/>
            <person name="Barry K."/>
            <person name="LaButti K."/>
            <person name="Morin E."/>
            <person name="Salamov A."/>
            <person name="Lipzen A."/>
            <person name="Mereny Z."/>
            <person name="Hegedus B."/>
            <person name="Baldrian P."/>
            <person name="Stursova M."/>
            <person name="Weitz H."/>
            <person name="Taylor A."/>
            <person name="Grigoriev I.V."/>
            <person name="Nagy L.G."/>
            <person name="Martin F."/>
            <person name="Kauserud H."/>
        </authorList>
    </citation>
    <scope>NUCLEOTIDE SEQUENCE</scope>
    <source>
        <strain evidence="1">CBHHK200</strain>
    </source>
</reference>
<dbReference type="SUPFAM" id="SSF51735">
    <property type="entry name" value="NAD(P)-binding Rossmann-fold domains"/>
    <property type="match status" value="1"/>
</dbReference>
<dbReference type="InterPro" id="IPR036291">
    <property type="entry name" value="NAD(P)-bd_dom_sf"/>
</dbReference>
<comment type="caution">
    <text evidence="1">The sequence shown here is derived from an EMBL/GenBank/DDBJ whole genome shotgun (WGS) entry which is preliminary data.</text>
</comment>
<dbReference type="Gene3D" id="3.40.50.720">
    <property type="entry name" value="NAD(P)-binding Rossmann-like Domain"/>
    <property type="match status" value="1"/>
</dbReference>
<evidence type="ECO:0000313" key="1">
    <source>
        <dbReference type="EMBL" id="KAJ7041166.1"/>
    </source>
</evidence>
<evidence type="ECO:0000313" key="2">
    <source>
        <dbReference type="Proteomes" id="UP001218188"/>
    </source>
</evidence>
<name>A0AAD6XAS4_9AGAR</name>
<dbReference type="AlphaFoldDB" id="A0AAD6XAS4"/>
<dbReference type="Proteomes" id="UP001218188">
    <property type="component" value="Unassembled WGS sequence"/>
</dbReference>
<organism evidence="1 2">
    <name type="scientific">Mycena alexandri</name>
    <dbReference type="NCBI Taxonomy" id="1745969"/>
    <lineage>
        <taxon>Eukaryota</taxon>
        <taxon>Fungi</taxon>
        <taxon>Dikarya</taxon>
        <taxon>Basidiomycota</taxon>
        <taxon>Agaricomycotina</taxon>
        <taxon>Agaricomycetes</taxon>
        <taxon>Agaricomycetidae</taxon>
        <taxon>Agaricales</taxon>
        <taxon>Marasmiineae</taxon>
        <taxon>Mycenaceae</taxon>
        <taxon>Mycena</taxon>
    </lineage>
</organism>
<protein>
    <submittedName>
        <fullName evidence="1">Uncharacterized protein</fullName>
    </submittedName>
</protein>
<keyword evidence="2" id="KW-1185">Reference proteome</keyword>